<dbReference type="AlphaFoldDB" id="M2AEX9"/>
<reference evidence="1" key="2">
    <citation type="journal article" date="2013" name="Mar. Genomics">
        <title>Expression of sulfatases in Rhodopirellula baltica and the diversity of sulfatases in the genus Rhodopirellula.</title>
        <authorList>
            <person name="Wegner C.E."/>
            <person name="Richter-Heitmann T."/>
            <person name="Klindworth A."/>
            <person name="Klockow C."/>
            <person name="Richter M."/>
            <person name="Achstetter T."/>
            <person name="Glockner F.O."/>
            <person name="Harder J."/>
        </authorList>
    </citation>
    <scope>NUCLEOTIDE SEQUENCE [LARGE SCALE GENOMIC DNA]</scope>
    <source>
        <strain evidence="1">6C</strain>
    </source>
</reference>
<reference evidence="1" key="1">
    <citation type="submission" date="2012-11" db="EMBL/GenBank/DDBJ databases">
        <title>Permanent draft genomes of Rhodopirellula europaea strain SH398 and 6C.</title>
        <authorList>
            <person name="Richter M."/>
            <person name="Richter-Heitmann T."/>
            <person name="Frank C."/>
            <person name="Harder J."/>
            <person name="Glockner F.O."/>
        </authorList>
    </citation>
    <scope>NUCLEOTIDE SEQUENCE</scope>
    <source>
        <strain evidence="1">6C</strain>
    </source>
</reference>
<gene>
    <name evidence="1" type="ORF">RE6C_03585</name>
</gene>
<keyword evidence="2" id="KW-1185">Reference proteome</keyword>
<organism evidence="1 2">
    <name type="scientific">Rhodopirellula europaea 6C</name>
    <dbReference type="NCBI Taxonomy" id="1263867"/>
    <lineage>
        <taxon>Bacteria</taxon>
        <taxon>Pseudomonadati</taxon>
        <taxon>Planctomycetota</taxon>
        <taxon>Planctomycetia</taxon>
        <taxon>Pirellulales</taxon>
        <taxon>Pirellulaceae</taxon>
        <taxon>Rhodopirellula</taxon>
    </lineage>
</organism>
<protein>
    <submittedName>
        <fullName evidence="1">Uncharacterized protein</fullName>
    </submittedName>
</protein>
<accession>M2AEX9</accession>
<sequence length="36" mass="4070">MDPIGTFRTSRVIDLIRILRFGSRGMGVFLCHSICT</sequence>
<dbReference type="PATRIC" id="fig|1263867.3.peg.3837"/>
<evidence type="ECO:0000313" key="2">
    <source>
        <dbReference type="Proteomes" id="UP000011529"/>
    </source>
</evidence>
<comment type="caution">
    <text evidence="1">The sequence shown here is derived from an EMBL/GenBank/DDBJ whole genome shotgun (WGS) entry which is preliminary data.</text>
</comment>
<name>M2AEX9_9BACT</name>
<dbReference type="Proteomes" id="UP000011529">
    <property type="component" value="Unassembled WGS sequence"/>
</dbReference>
<proteinExistence type="predicted"/>
<evidence type="ECO:0000313" key="1">
    <source>
        <dbReference type="EMBL" id="EMB15675.1"/>
    </source>
</evidence>
<dbReference type="EMBL" id="ANMO01000166">
    <property type="protein sequence ID" value="EMB15675.1"/>
    <property type="molecule type" value="Genomic_DNA"/>
</dbReference>